<name>A0ABX1S9C9_9PSEU</name>
<evidence type="ECO:0000313" key="1">
    <source>
        <dbReference type="EMBL" id="NMH97068.1"/>
    </source>
</evidence>
<accession>A0ABX1S9C9</accession>
<gene>
    <name evidence="1" type="ORF">HF526_07010</name>
</gene>
<comment type="caution">
    <text evidence="1">The sequence shown here is derived from an EMBL/GenBank/DDBJ whole genome shotgun (WGS) entry which is preliminary data.</text>
</comment>
<evidence type="ECO:0000313" key="2">
    <source>
        <dbReference type="Proteomes" id="UP000820669"/>
    </source>
</evidence>
<reference evidence="1 2" key="1">
    <citation type="submission" date="2020-04" db="EMBL/GenBank/DDBJ databases">
        <authorList>
            <person name="Klaysubun C."/>
            <person name="Duangmal K."/>
            <person name="Lipun K."/>
        </authorList>
    </citation>
    <scope>NUCLEOTIDE SEQUENCE [LARGE SCALE GENOMIC DNA]</scope>
    <source>
        <strain evidence="1 2">K10HN5</strain>
    </source>
</reference>
<sequence length="78" mass="9091">MDDRRLINGMLFESGPRRDLPERYRPWKALYNRFQRWSRNGRVPEPPAARLHCESEPGLGPCAGRVRFSGPRAGRITR</sequence>
<dbReference type="Proteomes" id="UP000820669">
    <property type="component" value="Unassembled WGS sequence"/>
</dbReference>
<dbReference type="EMBL" id="JAAXLA010000009">
    <property type="protein sequence ID" value="NMH97068.1"/>
    <property type="molecule type" value="Genomic_DNA"/>
</dbReference>
<keyword evidence="2" id="KW-1185">Reference proteome</keyword>
<proteinExistence type="predicted"/>
<organism evidence="1 2">
    <name type="scientific">Pseudonocardia acidicola</name>
    <dbReference type="NCBI Taxonomy" id="2724939"/>
    <lineage>
        <taxon>Bacteria</taxon>
        <taxon>Bacillati</taxon>
        <taxon>Actinomycetota</taxon>
        <taxon>Actinomycetes</taxon>
        <taxon>Pseudonocardiales</taxon>
        <taxon>Pseudonocardiaceae</taxon>
        <taxon>Pseudonocardia</taxon>
    </lineage>
</organism>
<protein>
    <submittedName>
        <fullName evidence="1">Transposase</fullName>
    </submittedName>
</protein>